<dbReference type="GO" id="GO:0003755">
    <property type="term" value="F:peptidyl-prolyl cis-trans isomerase activity"/>
    <property type="evidence" value="ECO:0007669"/>
    <property type="project" value="UniProtKB-UniRule"/>
</dbReference>
<evidence type="ECO:0000256" key="7">
    <source>
        <dbReference type="ARBA" id="ARBA00023235"/>
    </source>
</evidence>
<dbReference type="Pfam" id="PF00254">
    <property type="entry name" value="FKBP_C"/>
    <property type="match status" value="1"/>
</dbReference>
<comment type="caution">
    <text evidence="12">The sequence shown here is derived from an EMBL/GenBank/DDBJ whole genome shotgun (WGS) entry which is preliminary data.</text>
</comment>
<evidence type="ECO:0000256" key="2">
    <source>
        <dbReference type="ARBA" id="ARBA00004496"/>
    </source>
</evidence>
<keyword evidence="5 9" id="KW-0697">Rotamase</keyword>
<dbReference type="PANTHER" id="PTHR47861:SF3">
    <property type="entry name" value="FKBP-TYPE PEPTIDYL-PROLYL CIS-TRANS ISOMERASE SLYD"/>
    <property type="match status" value="1"/>
</dbReference>
<dbReference type="InterPro" id="IPR001179">
    <property type="entry name" value="PPIase_FKBP_dom"/>
</dbReference>
<dbReference type="GO" id="GO:0005737">
    <property type="term" value="C:cytoplasm"/>
    <property type="evidence" value="ECO:0007669"/>
    <property type="project" value="UniProtKB-SubCell"/>
</dbReference>
<keyword evidence="6" id="KW-0143">Chaperone</keyword>
<dbReference type="PROSITE" id="PS50059">
    <property type="entry name" value="FKBP_PPIASE"/>
    <property type="match status" value="1"/>
</dbReference>
<evidence type="ECO:0000256" key="10">
    <source>
        <dbReference type="RuleBase" id="RU003915"/>
    </source>
</evidence>
<organism evidence="12 13">
    <name type="scientific">Abyssobacteria bacterium (strain SURF_5)</name>
    <dbReference type="NCBI Taxonomy" id="2093360"/>
    <lineage>
        <taxon>Bacteria</taxon>
        <taxon>Pseudomonadati</taxon>
        <taxon>Candidatus Hydrogenedentota</taxon>
        <taxon>Candidatus Abyssobacteria</taxon>
    </lineage>
</organism>
<dbReference type="Gene3D" id="3.10.50.40">
    <property type="match status" value="1"/>
</dbReference>
<evidence type="ECO:0000256" key="5">
    <source>
        <dbReference type="ARBA" id="ARBA00023110"/>
    </source>
</evidence>
<evidence type="ECO:0000256" key="4">
    <source>
        <dbReference type="ARBA" id="ARBA00022490"/>
    </source>
</evidence>
<name>A0A3A4NU21_ABYX5</name>
<dbReference type="InterPro" id="IPR046357">
    <property type="entry name" value="PPIase_dom_sf"/>
</dbReference>
<evidence type="ECO:0000256" key="1">
    <source>
        <dbReference type="ARBA" id="ARBA00000971"/>
    </source>
</evidence>
<evidence type="ECO:0000256" key="3">
    <source>
        <dbReference type="ARBA" id="ARBA00006577"/>
    </source>
</evidence>
<comment type="catalytic activity">
    <reaction evidence="1 9 10">
        <text>[protein]-peptidylproline (omega=180) = [protein]-peptidylproline (omega=0)</text>
        <dbReference type="Rhea" id="RHEA:16237"/>
        <dbReference type="Rhea" id="RHEA-COMP:10747"/>
        <dbReference type="Rhea" id="RHEA-COMP:10748"/>
        <dbReference type="ChEBI" id="CHEBI:83833"/>
        <dbReference type="ChEBI" id="CHEBI:83834"/>
        <dbReference type="EC" id="5.2.1.8"/>
    </reaction>
</comment>
<gene>
    <name evidence="12" type="ORF">C4520_08405</name>
</gene>
<comment type="similarity">
    <text evidence="3 10">Belongs to the FKBP-type PPIase family.</text>
</comment>
<evidence type="ECO:0000256" key="8">
    <source>
        <dbReference type="ARBA" id="ARBA00037071"/>
    </source>
</evidence>
<reference evidence="12 13" key="1">
    <citation type="journal article" date="2017" name="ISME J.">
        <title>Energy and carbon metabolisms in a deep terrestrial subsurface fluid microbial community.</title>
        <authorList>
            <person name="Momper L."/>
            <person name="Jungbluth S.P."/>
            <person name="Lee M.D."/>
            <person name="Amend J.P."/>
        </authorList>
    </citation>
    <scope>NUCLEOTIDE SEQUENCE [LARGE SCALE GENOMIC DNA]</scope>
    <source>
        <strain evidence="12">SURF_5</strain>
    </source>
</reference>
<sequence>MNKAKEGDKVRVHYTGKLDDGTVFDSSADREPLEFTIGEEQVIPGFEQAVIGMEPGETKTAAVSPDRAYGPYREEMIVEVDRSQFPDDLEPEVDQRLQMRRADGHSIVVRVADVSAESVLLDANHPLAGKDLIFDIELVEIG</sequence>
<comment type="function">
    <text evidence="8">Also involved in hydrogenase metallocenter assembly, probably by participating in the nickel insertion step. This function in hydrogenase biosynthesis requires chaperone activity and the presence of the metal-binding domain, but not PPIase activity.</text>
</comment>
<keyword evidence="7 9" id="KW-0413">Isomerase</keyword>
<evidence type="ECO:0000259" key="11">
    <source>
        <dbReference type="PROSITE" id="PS50059"/>
    </source>
</evidence>
<protein>
    <recommendedName>
        <fullName evidence="10">Peptidyl-prolyl cis-trans isomerase</fullName>
        <ecNumber evidence="10">5.2.1.8</ecNumber>
    </recommendedName>
</protein>
<keyword evidence="4" id="KW-0963">Cytoplasm</keyword>
<dbReference type="Proteomes" id="UP000265882">
    <property type="component" value="Unassembled WGS sequence"/>
</dbReference>
<evidence type="ECO:0000256" key="6">
    <source>
        <dbReference type="ARBA" id="ARBA00023186"/>
    </source>
</evidence>
<dbReference type="SUPFAM" id="SSF54534">
    <property type="entry name" value="FKBP-like"/>
    <property type="match status" value="1"/>
</dbReference>
<dbReference type="GO" id="GO:0042026">
    <property type="term" value="P:protein refolding"/>
    <property type="evidence" value="ECO:0007669"/>
    <property type="project" value="UniProtKB-ARBA"/>
</dbReference>
<evidence type="ECO:0000313" key="13">
    <source>
        <dbReference type="Proteomes" id="UP000265882"/>
    </source>
</evidence>
<proteinExistence type="inferred from homology"/>
<accession>A0A3A4NU21</accession>
<evidence type="ECO:0000256" key="9">
    <source>
        <dbReference type="PROSITE-ProRule" id="PRU00277"/>
    </source>
</evidence>
<dbReference type="EC" id="5.2.1.8" evidence="10"/>
<feature type="domain" description="PPIase FKBP-type" evidence="11">
    <location>
        <begin position="7"/>
        <end position="101"/>
    </location>
</feature>
<comment type="subcellular location">
    <subcellularLocation>
        <location evidence="2">Cytoplasm</location>
    </subcellularLocation>
</comment>
<dbReference type="EMBL" id="QZKU01000059">
    <property type="protein sequence ID" value="RJP22319.1"/>
    <property type="molecule type" value="Genomic_DNA"/>
</dbReference>
<evidence type="ECO:0000313" key="12">
    <source>
        <dbReference type="EMBL" id="RJP22319.1"/>
    </source>
</evidence>
<dbReference type="AlphaFoldDB" id="A0A3A4NU21"/>
<dbReference type="PANTHER" id="PTHR47861">
    <property type="entry name" value="FKBP-TYPE PEPTIDYL-PROLYL CIS-TRANS ISOMERASE SLYD"/>
    <property type="match status" value="1"/>
</dbReference>